<dbReference type="AlphaFoldDB" id="A0AAD8ZY60"/>
<dbReference type="Proteomes" id="UP001243330">
    <property type="component" value="Unassembled WGS sequence"/>
</dbReference>
<comment type="caution">
    <text evidence="1">The sequence shown here is derived from an EMBL/GenBank/DDBJ whole genome shotgun (WGS) entry which is preliminary data.</text>
</comment>
<evidence type="ECO:0000313" key="2">
    <source>
        <dbReference type="Proteomes" id="UP001243330"/>
    </source>
</evidence>
<gene>
    <name evidence="1" type="ORF">CCHR01_19501</name>
</gene>
<protein>
    <submittedName>
        <fullName evidence="1">Uncharacterized protein</fullName>
    </submittedName>
</protein>
<sequence>MFEKLKMTVIDPCKSLVMAVATCLQAKCGVGMVGDSASDGVYSRATSKYPQSASTAAILSMPIIMLCTQ</sequence>
<accession>A0AAD8ZY60</accession>
<dbReference type="EMBL" id="JAQOWY010000974">
    <property type="protein sequence ID" value="KAK1837878.1"/>
    <property type="molecule type" value="Genomic_DNA"/>
</dbReference>
<proteinExistence type="predicted"/>
<evidence type="ECO:0000313" key="1">
    <source>
        <dbReference type="EMBL" id="KAK1837878.1"/>
    </source>
</evidence>
<organism evidence="1 2">
    <name type="scientific">Colletotrichum chrysophilum</name>
    <dbReference type="NCBI Taxonomy" id="1836956"/>
    <lineage>
        <taxon>Eukaryota</taxon>
        <taxon>Fungi</taxon>
        <taxon>Dikarya</taxon>
        <taxon>Ascomycota</taxon>
        <taxon>Pezizomycotina</taxon>
        <taxon>Sordariomycetes</taxon>
        <taxon>Hypocreomycetidae</taxon>
        <taxon>Glomerellales</taxon>
        <taxon>Glomerellaceae</taxon>
        <taxon>Colletotrichum</taxon>
        <taxon>Colletotrichum gloeosporioides species complex</taxon>
    </lineage>
</organism>
<name>A0AAD8ZY60_9PEZI</name>
<keyword evidence="2" id="KW-1185">Reference proteome</keyword>
<reference evidence="1" key="1">
    <citation type="submission" date="2023-01" db="EMBL/GenBank/DDBJ databases">
        <title>Colletotrichum chrysophilum M932 genome sequence.</title>
        <authorList>
            <person name="Baroncelli R."/>
        </authorList>
    </citation>
    <scope>NUCLEOTIDE SEQUENCE</scope>
    <source>
        <strain evidence="1">M932</strain>
    </source>
</reference>